<evidence type="ECO:0000256" key="1">
    <source>
        <dbReference type="SAM" id="Phobius"/>
    </source>
</evidence>
<dbReference type="CDD" id="cd07326">
    <property type="entry name" value="M56_BlaR1_MecR1_like"/>
    <property type="match status" value="1"/>
</dbReference>
<keyword evidence="4" id="KW-1185">Reference proteome</keyword>
<evidence type="ECO:0000313" key="4">
    <source>
        <dbReference type="Proteomes" id="UP001165136"/>
    </source>
</evidence>
<dbReference type="PANTHER" id="PTHR34978:SF3">
    <property type="entry name" value="SLR0241 PROTEIN"/>
    <property type="match status" value="1"/>
</dbReference>
<accession>A0A9W6RBS7</accession>
<dbReference type="Pfam" id="PF05569">
    <property type="entry name" value="Peptidase_M56"/>
    <property type="match status" value="1"/>
</dbReference>
<feature type="transmembrane region" description="Helical" evidence="1">
    <location>
        <begin position="46"/>
        <end position="68"/>
    </location>
</feature>
<dbReference type="EMBL" id="BSTI01000032">
    <property type="protein sequence ID" value="GLY71192.1"/>
    <property type="molecule type" value="Genomic_DNA"/>
</dbReference>
<evidence type="ECO:0000259" key="2">
    <source>
        <dbReference type="Pfam" id="PF05569"/>
    </source>
</evidence>
<feature type="transmembrane region" description="Helical" evidence="1">
    <location>
        <begin position="254"/>
        <end position="275"/>
    </location>
</feature>
<dbReference type="InterPro" id="IPR052173">
    <property type="entry name" value="Beta-lactam_resp_regulator"/>
</dbReference>
<dbReference type="Proteomes" id="UP001165136">
    <property type="component" value="Unassembled WGS sequence"/>
</dbReference>
<reference evidence="3" key="1">
    <citation type="submission" date="2023-03" db="EMBL/GenBank/DDBJ databases">
        <title>Amycolatopsis taiwanensis NBRC 103393.</title>
        <authorList>
            <person name="Ichikawa N."/>
            <person name="Sato H."/>
            <person name="Tonouchi N."/>
        </authorList>
    </citation>
    <scope>NUCLEOTIDE SEQUENCE</scope>
    <source>
        <strain evidence="3">NBRC 103393</strain>
    </source>
</reference>
<dbReference type="InterPro" id="IPR008756">
    <property type="entry name" value="Peptidase_M56"/>
</dbReference>
<dbReference type="RefSeq" id="WP_285490807.1">
    <property type="nucleotide sequence ID" value="NZ_BSTI01000032.1"/>
</dbReference>
<feature type="transmembrane region" description="Helical" evidence="1">
    <location>
        <begin position="157"/>
        <end position="175"/>
    </location>
</feature>
<feature type="domain" description="Peptidase M56" evidence="2">
    <location>
        <begin position="77"/>
        <end position="218"/>
    </location>
</feature>
<dbReference type="PANTHER" id="PTHR34978">
    <property type="entry name" value="POSSIBLE SENSOR-TRANSDUCER PROTEIN BLAR"/>
    <property type="match status" value="1"/>
</dbReference>
<keyword evidence="1" id="KW-0812">Transmembrane</keyword>
<gene>
    <name evidence="3" type="ORF">Atai01_78110</name>
</gene>
<keyword evidence="1" id="KW-1133">Transmembrane helix</keyword>
<proteinExistence type="predicted"/>
<dbReference type="Gene3D" id="3.30.2010.10">
    <property type="entry name" value="Metalloproteases ('zincins'), catalytic domain"/>
    <property type="match status" value="1"/>
</dbReference>
<evidence type="ECO:0000313" key="3">
    <source>
        <dbReference type="EMBL" id="GLY71192.1"/>
    </source>
</evidence>
<protein>
    <recommendedName>
        <fullName evidence="2">Peptidase M56 domain-containing protein</fullName>
    </recommendedName>
</protein>
<organism evidence="3 4">
    <name type="scientific">Amycolatopsis taiwanensis</name>
    <dbReference type="NCBI Taxonomy" id="342230"/>
    <lineage>
        <taxon>Bacteria</taxon>
        <taxon>Bacillati</taxon>
        <taxon>Actinomycetota</taxon>
        <taxon>Actinomycetes</taxon>
        <taxon>Pseudonocardiales</taxon>
        <taxon>Pseudonocardiaceae</taxon>
        <taxon>Amycolatopsis</taxon>
    </lineage>
</organism>
<dbReference type="AlphaFoldDB" id="A0A9W6RBS7"/>
<name>A0A9W6RBS7_9PSEU</name>
<keyword evidence="1" id="KW-0472">Membrane</keyword>
<comment type="caution">
    <text evidence="3">The sequence shown here is derived from an EMBL/GenBank/DDBJ whole genome shotgun (WGS) entry which is preliminary data.</text>
</comment>
<sequence>MNRPLVALVVAAVATYPALGLGWCVAMLLTFDPDAWASGVAGHPGVLASIGLVVIGASAIVNAIRTAVSGLRQTRRFHAWVAAREAPLPAPLAELWHEFGPRYRIRLVNTQEQVVVTTGLLRPTVVLSVGLVETLSRAELRAVLAHEHSHARRRDPLLVLLGSVLAAHLWFLPVARDLRSRAAREHELAADRHAATRCGRQALAGALLRVITQPTPAHGAAAPFAGADLLDARITQLESGRPPRPTPVPRLRSALTAAGALAFTAAVAGAWLLMLTNCPAM</sequence>